<protein>
    <submittedName>
        <fullName evidence="3">p83100 family protein</fullName>
    </submittedName>
</protein>
<proteinExistence type="predicted"/>
<keyword evidence="2" id="KW-0732">Signal</keyword>
<feature type="compositionally biased region" description="Basic and acidic residues" evidence="1">
    <location>
        <begin position="275"/>
        <end position="289"/>
    </location>
</feature>
<comment type="caution">
    <text evidence="3">The sequence shown here is derived from an EMBL/GenBank/DDBJ whole genome shotgun (WGS) entry which is preliminary data.</text>
</comment>
<dbReference type="AlphaFoldDB" id="H7EPC9"/>
<evidence type="ECO:0000313" key="3">
    <source>
        <dbReference type="EMBL" id="EIC00762.1"/>
    </source>
</evidence>
<feature type="compositionally biased region" description="Basic and acidic residues" evidence="1">
    <location>
        <begin position="300"/>
        <end position="336"/>
    </location>
</feature>
<dbReference type="OrthoDB" id="350069at2"/>
<organism evidence="3 4">
    <name type="scientific">Treponema saccharophilum DSM 2985</name>
    <dbReference type="NCBI Taxonomy" id="907348"/>
    <lineage>
        <taxon>Bacteria</taxon>
        <taxon>Pseudomonadati</taxon>
        <taxon>Spirochaetota</taxon>
        <taxon>Spirochaetia</taxon>
        <taxon>Spirochaetales</taxon>
        <taxon>Treponemataceae</taxon>
        <taxon>Treponema</taxon>
    </lineage>
</organism>
<evidence type="ECO:0000256" key="1">
    <source>
        <dbReference type="SAM" id="MobiDB-lite"/>
    </source>
</evidence>
<accession>H7EPC9</accession>
<feature type="compositionally biased region" description="Low complexity" evidence="1">
    <location>
        <begin position="290"/>
        <end position="299"/>
    </location>
</feature>
<feature type="compositionally biased region" description="Basic and acidic residues" evidence="1">
    <location>
        <begin position="387"/>
        <end position="416"/>
    </location>
</feature>
<feature type="chain" id="PRO_5003609311" evidence="2">
    <location>
        <begin position="23"/>
        <end position="642"/>
    </location>
</feature>
<feature type="signal peptide" evidence="2">
    <location>
        <begin position="1"/>
        <end position="22"/>
    </location>
</feature>
<dbReference type="Proteomes" id="UP000003571">
    <property type="component" value="Unassembled WGS sequence"/>
</dbReference>
<sequence length="642" mass="68936">MKKSRRLFCAALVLFAASNAFSLEVNRAELESANGRGIVFQNYSGPHTIINSVDQIRGIGSSLAPTIAADPDTFKTVGTPSRYYIIHAVDPKETEKFDADILVIGENATVDHIRNLRRIISAYLESAYGYSRADADTIATFATVYNAVYRNNSDNFTAKYKKIVTDNLTAGKIGISTNYQEWPGTTQIVIPLFDLHGGLSTVNTSEISDRQVIRSLQNEDDKGIDSRKEMVDIKDREADNAEAAAQDAQKRATEENDKLKEEQEKSAQANQEATQAKKDANAAQREADNAQKAADNAQKSADDAQKSADDAQKSADEAKKSAEEAKKAAEEAKKAAEANPDDAQAQADAQKAQAQADQKQAQADQKQAQADQKQAQADQKQAQADQKQADAQDKQAKADEKQNDAQDKQAKADEQAAKTAEQAEATKQAQEESNAAQAQADKKRSEAQDERAAIADDQQALIRSEAVAEENILYGLKSVDELGAMSAIVKMNSSTGELVKESPVSVIRSRTVYEDSGNFVAIAGTNFGNGAIKLVLIDKESLEIAKESTDVLSETSVLVEYEGTYYAVIKTGAANFVIGKFNNNAETLVKSPVSVKAATPITITAKGVLVTASNGSPVLLNPNDLTVIGKTPDAGNSAADAK</sequence>
<feature type="compositionally biased region" description="Low complexity" evidence="1">
    <location>
        <begin position="417"/>
        <end position="439"/>
    </location>
</feature>
<dbReference type="Pfam" id="PF05262">
    <property type="entry name" value="Borrelia_P83"/>
    <property type="match status" value="1"/>
</dbReference>
<dbReference type="RefSeq" id="WP_002706449.1">
    <property type="nucleotide sequence ID" value="NZ_AGRW01000054.1"/>
</dbReference>
<name>H7EPC9_9SPIR</name>
<evidence type="ECO:0000313" key="4">
    <source>
        <dbReference type="Proteomes" id="UP000003571"/>
    </source>
</evidence>
<gene>
    <name evidence="3" type="ORF">TresaDRAFT_0235</name>
</gene>
<feature type="compositionally biased region" description="Low complexity" evidence="1">
    <location>
        <begin position="337"/>
        <end position="386"/>
    </location>
</feature>
<reference evidence="3 4" key="1">
    <citation type="submission" date="2011-09" db="EMBL/GenBank/DDBJ databases">
        <title>The draft genome of Treponema saccharophilum DSM 2985.</title>
        <authorList>
            <consortium name="US DOE Joint Genome Institute (JGI-PGF)"/>
            <person name="Lucas S."/>
            <person name="Copeland A."/>
            <person name="Lapidus A."/>
            <person name="Glavina del Rio T."/>
            <person name="Dalin E."/>
            <person name="Tice H."/>
            <person name="Bruce D."/>
            <person name="Goodwin L."/>
            <person name="Pitluck S."/>
            <person name="Peters L."/>
            <person name="Kyrpides N."/>
            <person name="Mavromatis K."/>
            <person name="Ivanova N."/>
            <person name="Markowitz V."/>
            <person name="Cheng J.-F."/>
            <person name="Hugenholtz P."/>
            <person name="Woyke T."/>
            <person name="Wu D."/>
            <person name="Gronow S."/>
            <person name="Wellnitz S."/>
            <person name="Brambilla E."/>
            <person name="Klenk H.-P."/>
            <person name="Eisen J.A."/>
        </authorList>
    </citation>
    <scope>NUCLEOTIDE SEQUENCE [LARGE SCALE GENOMIC DNA]</scope>
    <source>
        <strain evidence="3 4">DSM 2985</strain>
    </source>
</reference>
<feature type="compositionally biased region" description="Basic and acidic residues" evidence="1">
    <location>
        <begin position="440"/>
        <end position="452"/>
    </location>
</feature>
<dbReference type="InterPro" id="IPR007926">
    <property type="entry name" value="Borrelia_P83"/>
</dbReference>
<evidence type="ECO:0000256" key="2">
    <source>
        <dbReference type="SAM" id="SignalP"/>
    </source>
</evidence>
<feature type="region of interest" description="Disordered" evidence="1">
    <location>
        <begin position="237"/>
        <end position="452"/>
    </location>
</feature>
<keyword evidence="4" id="KW-1185">Reference proteome</keyword>
<dbReference type="PATRIC" id="fig|907348.3.peg.2827"/>
<dbReference type="EMBL" id="AGRW01000054">
    <property type="protein sequence ID" value="EIC00762.1"/>
    <property type="molecule type" value="Genomic_DNA"/>
</dbReference>
<feature type="compositionally biased region" description="Basic and acidic residues" evidence="1">
    <location>
        <begin position="248"/>
        <end position="265"/>
    </location>
</feature>
<dbReference type="STRING" id="907348.TresaDRAFT_0235"/>
<dbReference type="eggNOG" id="COG4372">
    <property type="taxonomic scope" value="Bacteria"/>
</dbReference>